<comment type="caution">
    <text evidence="1">The sequence shown here is derived from an EMBL/GenBank/DDBJ whole genome shotgun (WGS) entry which is preliminary data.</text>
</comment>
<dbReference type="AlphaFoldDB" id="A0A3R5YX55"/>
<proteinExistence type="predicted"/>
<dbReference type="RefSeq" id="WP_118109457.1">
    <property type="nucleotide sequence ID" value="NZ_QRTF01000011.1"/>
</dbReference>
<sequence length="141" mass="16210">MRNFTETREKAIKRTRQLVCYFAEFMLEEEEKGAKQRAEFEKAKAEGKPVIMVSCAENNIRCMHNCMKAASEVVKLLSDKENEVEEWQLAAINAMYETCNTMEEGHVTIPFDLPYAIKGLLLQWDEKESTAGIMMEAMGMK</sequence>
<protein>
    <submittedName>
        <fullName evidence="1">Uncharacterized protein</fullName>
    </submittedName>
</protein>
<accession>A0A3R5YX55</accession>
<organism evidence="1 2">
    <name type="scientific">Roseburia inulinivorans</name>
    <dbReference type="NCBI Taxonomy" id="360807"/>
    <lineage>
        <taxon>Bacteria</taxon>
        <taxon>Bacillati</taxon>
        <taxon>Bacillota</taxon>
        <taxon>Clostridia</taxon>
        <taxon>Lachnospirales</taxon>
        <taxon>Lachnospiraceae</taxon>
        <taxon>Roseburia</taxon>
    </lineage>
</organism>
<dbReference type="Proteomes" id="UP000283738">
    <property type="component" value="Unassembled WGS sequence"/>
</dbReference>
<gene>
    <name evidence="1" type="ORF">DWY96_06485</name>
</gene>
<evidence type="ECO:0000313" key="1">
    <source>
        <dbReference type="EMBL" id="RGQ50594.1"/>
    </source>
</evidence>
<evidence type="ECO:0000313" key="2">
    <source>
        <dbReference type="Proteomes" id="UP000283738"/>
    </source>
</evidence>
<name>A0A3R5YX55_9FIRM</name>
<reference evidence="1 2" key="1">
    <citation type="submission" date="2018-08" db="EMBL/GenBank/DDBJ databases">
        <title>A genome reference for cultivated species of the human gut microbiota.</title>
        <authorList>
            <person name="Zou Y."/>
            <person name="Xue W."/>
            <person name="Luo G."/>
        </authorList>
    </citation>
    <scope>NUCLEOTIDE SEQUENCE [LARGE SCALE GENOMIC DNA]</scope>
    <source>
        <strain evidence="1 2">AF28-15</strain>
    </source>
</reference>
<dbReference type="EMBL" id="QRTF01000011">
    <property type="protein sequence ID" value="RGQ50594.1"/>
    <property type="molecule type" value="Genomic_DNA"/>
</dbReference>